<dbReference type="EMBL" id="QBLH01000237">
    <property type="protein sequence ID" value="TGZ57033.1"/>
    <property type="molecule type" value="Genomic_DNA"/>
</dbReference>
<sequence length="163" mass="18655">MEGCHRTRKIVISSPSLSKVRRVPGLARATTHWRERLTYGERERDILAVKRYSDSKAGSHVAEAGVVYTRRSKGGEGEEENGMTLWCQWRRKVSVLRIYTRTGTKEPFLSYAFLPKAPTHLTRDTRTSRILARSISTAPGQFSERELGRPTCRISRHDRGKKI</sequence>
<proteinExistence type="predicted"/>
<dbReference type="AlphaFoldDB" id="A0A4S2L2U0"/>
<organism evidence="1 2">
    <name type="scientific">Temnothorax longispinosus</name>
    <dbReference type="NCBI Taxonomy" id="300112"/>
    <lineage>
        <taxon>Eukaryota</taxon>
        <taxon>Metazoa</taxon>
        <taxon>Ecdysozoa</taxon>
        <taxon>Arthropoda</taxon>
        <taxon>Hexapoda</taxon>
        <taxon>Insecta</taxon>
        <taxon>Pterygota</taxon>
        <taxon>Neoptera</taxon>
        <taxon>Endopterygota</taxon>
        <taxon>Hymenoptera</taxon>
        <taxon>Apocrita</taxon>
        <taxon>Aculeata</taxon>
        <taxon>Formicoidea</taxon>
        <taxon>Formicidae</taxon>
        <taxon>Myrmicinae</taxon>
        <taxon>Temnothorax</taxon>
    </lineage>
</organism>
<protein>
    <submittedName>
        <fullName evidence="1">Uncharacterized protein</fullName>
    </submittedName>
</protein>
<evidence type="ECO:0000313" key="1">
    <source>
        <dbReference type="EMBL" id="TGZ57033.1"/>
    </source>
</evidence>
<dbReference type="Proteomes" id="UP000310200">
    <property type="component" value="Unassembled WGS sequence"/>
</dbReference>
<name>A0A4S2L2U0_9HYME</name>
<reference evidence="1 2" key="1">
    <citation type="journal article" date="2019" name="Philos. Trans. R. Soc. Lond., B, Biol. Sci.">
        <title>Ant behaviour and brain gene expression of defending hosts depend on the ecological success of the intruding social parasite.</title>
        <authorList>
            <person name="Kaur R."/>
            <person name="Stoldt M."/>
            <person name="Jongepier E."/>
            <person name="Feldmeyer B."/>
            <person name="Menzel F."/>
            <person name="Bornberg-Bauer E."/>
            <person name="Foitzik S."/>
        </authorList>
    </citation>
    <scope>NUCLEOTIDE SEQUENCE [LARGE SCALE GENOMIC DNA]</scope>
    <source>
        <tissue evidence="1">Whole body</tissue>
    </source>
</reference>
<accession>A0A4S2L2U0</accession>
<gene>
    <name evidence="1" type="ORF">DBV15_09663</name>
</gene>
<comment type="caution">
    <text evidence="1">The sequence shown here is derived from an EMBL/GenBank/DDBJ whole genome shotgun (WGS) entry which is preliminary data.</text>
</comment>
<evidence type="ECO:0000313" key="2">
    <source>
        <dbReference type="Proteomes" id="UP000310200"/>
    </source>
</evidence>
<keyword evidence="2" id="KW-1185">Reference proteome</keyword>